<dbReference type="AlphaFoldDB" id="A0A2B8B914"/>
<gene>
    <name evidence="1" type="ORF">CRT60_07380</name>
</gene>
<dbReference type="Gene3D" id="2.30.110.20">
    <property type="entry name" value="Hcp1-like"/>
    <property type="match status" value="1"/>
</dbReference>
<dbReference type="Pfam" id="PF05638">
    <property type="entry name" value="T6SS_HCP"/>
    <property type="match status" value="1"/>
</dbReference>
<keyword evidence="2" id="KW-1185">Reference proteome</keyword>
<protein>
    <recommendedName>
        <fullName evidence="3">Type VI secretion system tube protein Hcp</fullName>
    </recommendedName>
</protein>
<organism evidence="1 2">
    <name type="scientific">Azospirillum palustre</name>
    <dbReference type="NCBI Taxonomy" id="2044885"/>
    <lineage>
        <taxon>Bacteria</taxon>
        <taxon>Pseudomonadati</taxon>
        <taxon>Pseudomonadota</taxon>
        <taxon>Alphaproteobacteria</taxon>
        <taxon>Rhodospirillales</taxon>
        <taxon>Azospirillaceae</taxon>
        <taxon>Azospirillum</taxon>
    </lineage>
</organism>
<dbReference type="RefSeq" id="WP_098735784.1">
    <property type="nucleotide sequence ID" value="NZ_PDKW01000039.1"/>
</dbReference>
<dbReference type="SUPFAM" id="SSF141452">
    <property type="entry name" value="Hcp1-like"/>
    <property type="match status" value="1"/>
</dbReference>
<dbReference type="Proteomes" id="UP000225379">
    <property type="component" value="Unassembled WGS sequence"/>
</dbReference>
<dbReference type="InterPro" id="IPR036624">
    <property type="entry name" value="Hcp1-lik_sf"/>
</dbReference>
<accession>A0A2B8B914</accession>
<comment type="caution">
    <text evidence="1">The sequence shown here is derived from an EMBL/GenBank/DDBJ whole genome shotgun (WGS) entry which is preliminary data.</text>
</comment>
<dbReference type="EMBL" id="PDKW01000039">
    <property type="protein sequence ID" value="PGH57794.1"/>
    <property type="molecule type" value="Genomic_DNA"/>
</dbReference>
<proteinExistence type="predicted"/>
<name>A0A2B8B914_9PROT</name>
<dbReference type="OrthoDB" id="7307365at2"/>
<evidence type="ECO:0000313" key="2">
    <source>
        <dbReference type="Proteomes" id="UP000225379"/>
    </source>
</evidence>
<evidence type="ECO:0008006" key="3">
    <source>
        <dbReference type="Google" id="ProtNLM"/>
    </source>
</evidence>
<dbReference type="InterPro" id="IPR008514">
    <property type="entry name" value="T6SS_Hcp"/>
</dbReference>
<evidence type="ECO:0000313" key="1">
    <source>
        <dbReference type="EMBL" id="PGH57794.1"/>
    </source>
</evidence>
<sequence>MSMVILEIPEVKGECRVKTKQVDFTDMILCESLAQDMEVEMEVTTNARRTVHTPKVNNITLERKWDIASPKLISLLLRAGVKGETWKIHCVKPLGDDEFQWVEFLTLELTNPLLSKHSLSVSEGDTTESLEINATKITWVYKQYDEKQTSQGGGGVSFDLLTGAVGGAS</sequence>
<reference evidence="2" key="1">
    <citation type="submission" date="2017-10" db="EMBL/GenBank/DDBJ databases">
        <authorList>
            <person name="Kravchenko I.K."/>
            <person name="Grouzdev D.S."/>
        </authorList>
    </citation>
    <scope>NUCLEOTIDE SEQUENCE [LARGE SCALE GENOMIC DNA]</scope>
    <source>
        <strain evidence="2">B2</strain>
    </source>
</reference>